<dbReference type="InterPro" id="IPR010950">
    <property type="entry name" value="Chorismate_mutase_arc"/>
</dbReference>
<dbReference type="PROSITE" id="PS51168">
    <property type="entry name" value="CHORISMATE_MUT_2"/>
    <property type="match status" value="1"/>
</dbReference>
<dbReference type="InterPro" id="IPR036979">
    <property type="entry name" value="CM_dom_sf"/>
</dbReference>
<sequence>MESSLEALREEINRIDEDIIGLLSRRMEVSRKIAALKKDKGIPVEDRDREKTLFLKLERDARTNNINEKFVSEVFGIIISHSKLIQNKILEEQK</sequence>
<gene>
    <name evidence="3" type="ORF">AMQ22_01822</name>
</gene>
<dbReference type="GO" id="GO:0009697">
    <property type="term" value="P:salicylic acid biosynthetic process"/>
    <property type="evidence" value="ECO:0007669"/>
    <property type="project" value="TreeGrafter"/>
</dbReference>
<dbReference type="Proteomes" id="UP000075398">
    <property type="component" value="Unassembled WGS sequence"/>
</dbReference>
<evidence type="ECO:0000313" key="3">
    <source>
        <dbReference type="EMBL" id="KYC48850.1"/>
    </source>
</evidence>
<dbReference type="SMART" id="SM00830">
    <property type="entry name" value="CM_2"/>
    <property type="match status" value="1"/>
</dbReference>
<dbReference type="InterPro" id="IPR036263">
    <property type="entry name" value="Chorismate_II_sf"/>
</dbReference>
<dbReference type="EMBL" id="LNGC01000122">
    <property type="protein sequence ID" value="KYC48850.1"/>
    <property type="molecule type" value="Genomic_DNA"/>
</dbReference>
<reference evidence="3 4" key="1">
    <citation type="journal article" date="2016" name="ISME J.">
        <title>Chasing the elusive Euryarchaeota class WSA2: genomes reveal a uniquely fastidious methyl-reducing methanogen.</title>
        <authorList>
            <person name="Nobu M.K."/>
            <person name="Narihiro T."/>
            <person name="Kuroda K."/>
            <person name="Mei R."/>
            <person name="Liu W.T."/>
        </authorList>
    </citation>
    <scope>NUCLEOTIDE SEQUENCE [LARGE SCALE GENOMIC DNA]</scope>
    <source>
        <strain evidence="3">U1lsi0528_Bin055</strain>
    </source>
</reference>
<feature type="domain" description="Chorismate mutase" evidence="2">
    <location>
        <begin position="1"/>
        <end position="90"/>
    </location>
</feature>
<dbReference type="AlphaFoldDB" id="A0A150IV70"/>
<dbReference type="PANTHER" id="PTHR38041:SF1">
    <property type="entry name" value="CHORISMATE MUTASE"/>
    <property type="match status" value="1"/>
</dbReference>
<keyword evidence="1" id="KW-0413">Isomerase</keyword>
<organism evidence="3 4">
    <name type="scientific">Candidatus Methanofastidiosum methylothiophilum</name>
    <dbReference type="NCBI Taxonomy" id="1705564"/>
    <lineage>
        <taxon>Archaea</taxon>
        <taxon>Methanobacteriati</taxon>
        <taxon>Methanobacteriota</taxon>
        <taxon>Stenosarchaea group</taxon>
        <taxon>Candidatus Methanofastidiosia</taxon>
        <taxon>Candidatus Methanofastidiosales</taxon>
        <taxon>Candidatus Methanofastidiosaceae</taxon>
        <taxon>Candidatus Methanofastidiosum</taxon>
    </lineage>
</organism>
<dbReference type="Gene3D" id="1.20.59.10">
    <property type="entry name" value="Chorismate mutase"/>
    <property type="match status" value="1"/>
</dbReference>
<comment type="caution">
    <text evidence="3">The sequence shown here is derived from an EMBL/GenBank/DDBJ whole genome shotgun (WGS) entry which is preliminary data.</text>
</comment>
<accession>A0A150IV70</accession>
<dbReference type="Pfam" id="PF01817">
    <property type="entry name" value="CM_2"/>
    <property type="match status" value="1"/>
</dbReference>
<dbReference type="GO" id="GO:0046417">
    <property type="term" value="P:chorismate metabolic process"/>
    <property type="evidence" value="ECO:0007669"/>
    <property type="project" value="InterPro"/>
</dbReference>
<dbReference type="GO" id="GO:0004106">
    <property type="term" value="F:chorismate mutase activity"/>
    <property type="evidence" value="ECO:0007669"/>
    <property type="project" value="InterPro"/>
</dbReference>
<dbReference type="PANTHER" id="PTHR38041">
    <property type="entry name" value="CHORISMATE MUTASE"/>
    <property type="match status" value="1"/>
</dbReference>
<dbReference type="InterPro" id="IPR002701">
    <property type="entry name" value="CM_II_prokaryot"/>
</dbReference>
<dbReference type="InterPro" id="IPR051331">
    <property type="entry name" value="Chorismate_mutase-related"/>
</dbReference>
<dbReference type="NCBIfam" id="TIGR01791">
    <property type="entry name" value="CM_archaeal"/>
    <property type="match status" value="1"/>
</dbReference>
<evidence type="ECO:0000259" key="2">
    <source>
        <dbReference type="PROSITE" id="PS51168"/>
    </source>
</evidence>
<evidence type="ECO:0000256" key="1">
    <source>
        <dbReference type="ARBA" id="ARBA00023235"/>
    </source>
</evidence>
<name>A0A150IV70_9EURY</name>
<dbReference type="SUPFAM" id="SSF48600">
    <property type="entry name" value="Chorismate mutase II"/>
    <property type="match status" value="1"/>
</dbReference>
<protein>
    <submittedName>
        <fullName evidence="3">Chorismate mutase</fullName>
    </submittedName>
</protein>
<proteinExistence type="predicted"/>
<evidence type="ECO:0000313" key="4">
    <source>
        <dbReference type="Proteomes" id="UP000075398"/>
    </source>
</evidence>